<dbReference type="Proteomes" id="UP001381693">
    <property type="component" value="Unassembled WGS sequence"/>
</dbReference>
<feature type="compositionally biased region" description="Basic and acidic residues" evidence="1">
    <location>
        <begin position="40"/>
        <end position="52"/>
    </location>
</feature>
<accession>A0AAN8XC85</accession>
<keyword evidence="3" id="KW-1185">Reference proteome</keyword>
<feature type="compositionally biased region" description="Acidic residues" evidence="1">
    <location>
        <begin position="53"/>
        <end position="63"/>
    </location>
</feature>
<protein>
    <submittedName>
        <fullName evidence="2">Uncharacterized protein</fullName>
    </submittedName>
</protein>
<dbReference type="AlphaFoldDB" id="A0AAN8XC85"/>
<evidence type="ECO:0000256" key="1">
    <source>
        <dbReference type="SAM" id="MobiDB-lite"/>
    </source>
</evidence>
<organism evidence="2 3">
    <name type="scientific">Halocaridina rubra</name>
    <name type="common">Hawaiian red shrimp</name>
    <dbReference type="NCBI Taxonomy" id="373956"/>
    <lineage>
        <taxon>Eukaryota</taxon>
        <taxon>Metazoa</taxon>
        <taxon>Ecdysozoa</taxon>
        <taxon>Arthropoda</taxon>
        <taxon>Crustacea</taxon>
        <taxon>Multicrustacea</taxon>
        <taxon>Malacostraca</taxon>
        <taxon>Eumalacostraca</taxon>
        <taxon>Eucarida</taxon>
        <taxon>Decapoda</taxon>
        <taxon>Pleocyemata</taxon>
        <taxon>Caridea</taxon>
        <taxon>Atyoidea</taxon>
        <taxon>Atyidae</taxon>
        <taxon>Halocaridina</taxon>
    </lineage>
</organism>
<gene>
    <name evidence="2" type="ORF">SK128_000184</name>
</gene>
<name>A0AAN8XC85_HALRR</name>
<evidence type="ECO:0000313" key="3">
    <source>
        <dbReference type="Proteomes" id="UP001381693"/>
    </source>
</evidence>
<evidence type="ECO:0000313" key="2">
    <source>
        <dbReference type="EMBL" id="KAK7075829.1"/>
    </source>
</evidence>
<dbReference type="EMBL" id="JAXCGZ010010080">
    <property type="protein sequence ID" value="KAK7075829.1"/>
    <property type="molecule type" value="Genomic_DNA"/>
</dbReference>
<comment type="caution">
    <text evidence="2">The sequence shown here is derived from an EMBL/GenBank/DDBJ whole genome shotgun (WGS) entry which is preliminary data.</text>
</comment>
<feature type="region of interest" description="Disordered" evidence="1">
    <location>
        <begin position="39"/>
        <end position="63"/>
    </location>
</feature>
<reference evidence="2 3" key="1">
    <citation type="submission" date="2023-11" db="EMBL/GenBank/DDBJ databases">
        <title>Halocaridina rubra genome assembly.</title>
        <authorList>
            <person name="Smith C."/>
        </authorList>
    </citation>
    <scope>NUCLEOTIDE SEQUENCE [LARGE SCALE GENOMIC DNA]</scope>
    <source>
        <strain evidence="2">EP-1</strain>
        <tissue evidence="2">Whole</tissue>
    </source>
</reference>
<sequence length="63" mass="7166">MAVAMTPSGPVLTIPTLLPYRLPRRHPAPIWLIEGPISAKELKKRSEEAGKQEEEEEEKEEEE</sequence>
<proteinExistence type="predicted"/>